<dbReference type="Proteomes" id="UP000325415">
    <property type="component" value="Unassembled WGS sequence"/>
</dbReference>
<keyword evidence="4" id="KW-1185">Reference proteome</keyword>
<dbReference type="PANTHER" id="PTHR43674">
    <property type="entry name" value="NITRILASE C965.09-RELATED"/>
    <property type="match status" value="1"/>
</dbReference>
<dbReference type="OrthoDB" id="9811121at2"/>
<evidence type="ECO:0000313" key="3">
    <source>
        <dbReference type="EMBL" id="KAE8127529.1"/>
    </source>
</evidence>
<evidence type="ECO:0000313" key="4">
    <source>
        <dbReference type="Proteomes" id="UP000325415"/>
    </source>
</evidence>
<sequence>MIATIGVLENNPEFAYGTKAWSDLQQRTQRQPVDILVLNELPFGMWLASSHEFDESAWSQSLETKQEAISHLEDFSATNIVGSVPMQTSEGLRVNAGFSWSKQTGLVIHHHKQHLPHGPGYWETTWTEPGPQAFETFELAGLKVGFMVCTDIMFPEHARQYGRENVDLIVCPRATPPLDAAMFHAALTMAATVSGCYVASSNRGYTDSLGFSYEGAGIIVSPRAIPVATTNPQDPYVVVQIDTETVRAKQARYPIDVC</sequence>
<dbReference type="AlphaFoldDB" id="A0A5N6RZV0"/>
<name>A0A5N6RZV0_9BIFI</name>
<keyword evidence="1 3" id="KW-0378">Hydrolase</keyword>
<comment type="caution">
    <text evidence="3">The sequence shown here is derived from an EMBL/GenBank/DDBJ whole genome shotgun (WGS) entry which is preliminary data.</text>
</comment>
<proteinExistence type="predicted"/>
<reference evidence="3 4" key="1">
    <citation type="submission" date="2018-04" db="EMBL/GenBank/DDBJ databases">
        <authorList>
            <person name="Eckel V.P."/>
            <person name="Vogel R.F."/>
        </authorList>
    </citation>
    <scope>NUCLEOTIDE SEQUENCE [LARGE SCALE GENOMIC DNA]</scope>
    <source>
        <strain evidence="4">TMW 2.1764</strain>
    </source>
</reference>
<evidence type="ECO:0000256" key="1">
    <source>
        <dbReference type="ARBA" id="ARBA00022801"/>
    </source>
</evidence>
<dbReference type="InterPro" id="IPR036526">
    <property type="entry name" value="C-N_Hydrolase_sf"/>
</dbReference>
<accession>A0A5N6RZV0</accession>
<dbReference type="Gene3D" id="3.60.110.10">
    <property type="entry name" value="Carbon-nitrogen hydrolase"/>
    <property type="match status" value="1"/>
</dbReference>
<gene>
    <name evidence="3" type="ORF">DDE84_08660</name>
</gene>
<dbReference type="GO" id="GO:0016811">
    <property type="term" value="F:hydrolase activity, acting on carbon-nitrogen (but not peptide) bonds, in linear amides"/>
    <property type="evidence" value="ECO:0007669"/>
    <property type="project" value="UniProtKB-ARBA"/>
</dbReference>
<dbReference type="SUPFAM" id="SSF56317">
    <property type="entry name" value="Carbon-nitrogen hydrolase"/>
    <property type="match status" value="1"/>
</dbReference>
<dbReference type="InterPro" id="IPR003010">
    <property type="entry name" value="C-N_Hydrolase"/>
</dbReference>
<feature type="domain" description="CN hydrolase" evidence="2">
    <location>
        <begin position="1"/>
        <end position="243"/>
    </location>
</feature>
<dbReference type="EMBL" id="QDAG01000008">
    <property type="protein sequence ID" value="KAE8127529.1"/>
    <property type="molecule type" value="Genomic_DNA"/>
</dbReference>
<dbReference type="GeneID" id="78127751"/>
<dbReference type="PANTHER" id="PTHR43674:SF2">
    <property type="entry name" value="BETA-UREIDOPROPIONASE"/>
    <property type="match status" value="1"/>
</dbReference>
<dbReference type="InterPro" id="IPR050345">
    <property type="entry name" value="Aliph_Amidase/BUP"/>
</dbReference>
<dbReference type="RefSeq" id="WP_152581295.1">
    <property type="nucleotide sequence ID" value="NZ_JALCCS010000024.1"/>
</dbReference>
<evidence type="ECO:0000259" key="2">
    <source>
        <dbReference type="PROSITE" id="PS50263"/>
    </source>
</evidence>
<dbReference type="CDD" id="cd07197">
    <property type="entry name" value="nitrilase"/>
    <property type="match status" value="1"/>
</dbReference>
<dbReference type="PROSITE" id="PS50263">
    <property type="entry name" value="CN_HYDROLASE"/>
    <property type="match status" value="1"/>
</dbReference>
<protein>
    <submittedName>
        <fullName evidence="3">Carbon-nitrogen hydrolase family protein</fullName>
    </submittedName>
</protein>
<dbReference type="Pfam" id="PF00795">
    <property type="entry name" value="CN_hydrolase"/>
    <property type="match status" value="1"/>
</dbReference>
<organism evidence="3 4">
    <name type="scientific">Bifidobacterium tibiigranuli</name>
    <dbReference type="NCBI Taxonomy" id="2172043"/>
    <lineage>
        <taxon>Bacteria</taxon>
        <taxon>Bacillati</taxon>
        <taxon>Actinomycetota</taxon>
        <taxon>Actinomycetes</taxon>
        <taxon>Bifidobacteriales</taxon>
        <taxon>Bifidobacteriaceae</taxon>
        <taxon>Bifidobacterium</taxon>
    </lineage>
</organism>